<keyword evidence="7" id="KW-1185">Reference proteome</keyword>
<reference evidence="6 7" key="1">
    <citation type="submission" date="2021-02" db="EMBL/GenBank/DDBJ databases">
        <title>Genome assembly of Pseudopithomyces chartarum.</title>
        <authorList>
            <person name="Jauregui R."/>
            <person name="Singh J."/>
            <person name="Voisey C."/>
        </authorList>
    </citation>
    <scope>NUCLEOTIDE SEQUENCE [LARGE SCALE GENOMIC DNA]</scope>
    <source>
        <strain evidence="6 7">AGR01</strain>
    </source>
</reference>
<gene>
    <name evidence="6" type="ORF">GRF29_112g75977</name>
</gene>
<feature type="transmembrane region" description="Helical" evidence="3">
    <location>
        <begin position="722"/>
        <end position="741"/>
    </location>
</feature>
<name>A0AAN6LR96_9PLEO</name>
<dbReference type="SUPFAM" id="SSF117281">
    <property type="entry name" value="Kelch motif"/>
    <property type="match status" value="1"/>
</dbReference>
<feature type="region of interest" description="Disordered" evidence="2">
    <location>
        <begin position="1280"/>
        <end position="1325"/>
    </location>
</feature>
<feature type="domain" description="ABC1 atypical kinase-like" evidence="4">
    <location>
        <begin position="611"/>
        <end position="664"/>
    </location>
</feature>
<dbReference type="InterPro" id="IPR052402">
    <property type="entry name" value="ADCK_kinase"/>
</dbReference>
<dbReference type="Gene3D" id="2.120.10.80">
    <property type="entry name" value="Kelch-type beta propeller"/>
    <property type="match status" value="2"/>
</dbReference>
<dbReference type="SUPFAM" id="SSF51905">
    <property type="entry name" value="FAD/NAD(P)-binding domain"/>
    <property type="match status" value="2"/>
</dbReference>
<sequence length="1529" mass="170086">MGLKTDIKSGRQTAAGSSDSYVDNLETDVLIDWTWSTRYPGWEELRRYFDHVDEKLDVTKDVAFETTVTGAQFDKPSGRWIVETEDGRTARAKYLLLATGFAAKRHFPDWKGVDNYKGIIHHSSFWPEEGIDVKGKRVAVIGTGSTGIQLAQDTANQGANVTVFQRTPNLCLPMQQKPLTREEQEEAKAKYPSLYELRRTTFAGFLYDFVQKDTFDDSEEEREAFYEKMYENGGFEFWLANYKDLLFDKKANRAAYDFWAKKARARITDPRKRDILAPLEPPHAFGTKRPSLEQNFYEMMDKPENDVVDVKKTPIREFDETGITTEDGTHREFDIIALATGFDSVTGGMKNMGLRNVDGVPLSQLWKSGTWSYLGMSCAGFPNMFFLYGAQGPTAFSNGPTCVECQGDWIVDAMTQLKKDGITYCDATNEATEIWRQKVTELSDKTLFPGTSSWYMGANVPGKPREQLNYAGGFPLKDETNIGDKTHEEVMLEVSRRELKEQVPKAIKNSKKYRRGIYFFVDLYIIEPICTGLRFLHLVVIFVPVIVSIPAVWIGQRQAGRDNERSGTLWWYGFLVTSMERAGAAFIKLGQWAASRSDIFPTEMCKTMSTLHSHAPAHSLETTKKTVEEAFGGRRFEDIFDEFDETPLGVGAIAQVYKAKLKPDFATVEQDMEDAPQNLRQRIRKNVDVTLKDIPHRVPSSHVAIKVLHPNVERVVRRDLRIMGFFAAIINAIPTMEWLSFPDEVEQFGEMMRLQLDLRIEAANLSLFRQNFKDRNTAWFPYPYTEYTTRNVLIEEFAQGIPLEDFLQNGGGPFQEDIANEGLNAFLTMVLIDNFIHADLHPGNIMVRFYKPQQLDVGLFSRQEDRTTGPKDSPDVTEEVLRRLRPYKKEPAEWNKKLQEIDSEGYRPQIIFIDTGLVTELNATNRTNFLDLFKAVAEFDGYKAGHLMVQRCRQPDAVIDSEVFALRMQHLVLGVKSRTFALGNIKIGDILNEVLSMVRGHHVRLEGDFVNVVLSILLLEGIGRSLNPNLDLFAGALPILRQLGAQSGSTMIRGGDFSMLRVWVGLEARSFLQASVESVERCVNLLYNTSFLFTTETHLFVPSHSPRTIFTLALSLITNSSSQPYTAKMEPAAAGALYAAESLLSGAAALVKGITHPTLPLKANLTHISSVPLPRAHHTLSVVKGRAYIFGGETAPGEFADNDIHVVILPSSGVMDADYTTIKARPEASGGETPAPRKGHTSVVVGDSIYIFGGEVEGGKEERGRIWAFHTFRNTWSYLDPSPESAIPSQRTGHAAVASELPGPKDKTYQEKAPQQPADPAQVVPEPAEEDTWGTLFVVGGRETQSGEIAKDALAFDVRTRTWSNLPTPAGSPVEAASLALVGSSLYLFGGTVDATNASATTQALDVSPVWTHAEGGTTPLATGWSWHELATPKEGEAHNGRPSSRGAAGLEGVTTGQGRHYLLLFGGAAPGPDKTTTLLDDLWALQLPSEGWSAAGAKDAFARQIKPKHITSHTPTSHNPPPAKRFPQ</sequence>
<feature type="transmembrane region" description="Helical" evidence="3">
    <location>
        <begin position="535"/>
        <end position="555"/>
    </location>
</feature>
<dbReference type="InterPro" id="IPR011009">
    <property type="entry name" value="Kinase-like_dom_sf"/>
</dbReference>
<dbReference type="InterPro" id="IPR004147">
    <property type="entry name" value="ABC1_dom"/>
</dbReference>
<keyword evidence="3" id="KW-1133">Transmembrane helix</keyword>
<dbReference type="InterPro" id="IPR015915">
    <property type="entry name" value="Kelch-typ_b-propeller"/>
</dbReference>
<evidence type="ECO:0000256" key="1">
    <source>
        <dbReference type="ARBA" id="ARBA00009670"/>
    </source>
</evidence>
<accession>A0AAN6LR96</accession>
<dbReference type="GO" id="GO:0005739">
    <property type="term" value="C:mitochondrion"/>
    <property type="evidence" value="ECO:0007669"/>
    <property type="project" value="TreeGrafter"/>
</dbReference>
<feature type="domain" description="ABC1 atypical kinase-like" evidence="4">
    <location>
        <begin position="701"/>
        <end position="863"/>
    </location>
</feature>
<dbReference type="InterPro" id="IPR023753">
    <property type="entry name" value="FAD/NAD-binding_dom"/>
</dbReference>
<evidence type="ECO:0000259" key="5">
    <source>
        <dbReference type="Pfam" id="PF07992"/>
    </source>
</evidence>
<feature type="compositionally biased region" description="Low complexity" evidence="2">
    <location>
        <begin position="1311"/>
        <end position="1325"/>
    </location>
</feature>
<dbReference type="PANTHER" id="PTHR45890:SF1">
    <property type="entry name" value="AARF DOMAIN CONTAINING KINASE 2"/>
    <property type="match status" value="1"/>
</dbReference>
<comment type="caution">
    <text evidence="6">The sequence shown here is derived from an EMBL/GenBank/DDBJ whole genome shotgun (WGS) entry which is preliminary data.</text>
</comment>
<comment type="similarity">
    <text evidence="1">Belongs to the protein kinase superfamily. ADCK protein kinase family.</text>
</comment>
<proteinExistence type="inferred from homology"/>
<feature type="region of interest" description="Disordered" evidence="2">
    <location>
        <begin position="1434"/>
        <end position="1453"/>
    </location>
</feature>
<evidence type="ECO:0000313" key="7">
    <source>
        <dbReference type="Proteomes" id="UP001280581"/>
    </source>
</evidence>
<protein>
    <recommendedName>
        <fullName evidence="8">ABC1-domain-containing protein</fullName>
    </recommendedName>
</protein>
<evidence type="ECO:0000259" key="4">
    <source>
        <dbReference type="Pfam" id="PF03109"/>
    </source>
</evidence>
<evidence type="ECO:0000256" key="2">
    <source>
        <dbReference type="SAM" id="MobiDB-lite"/>
    </source>
</evidence>
<organism evidence="6 7">
    <name type="scientific">Pseudopithomyces chartarum</name>
    <dbReference type="NCBI Taxonomy" id="1892770"/>
    <lineage>
        <taxon>Eukaryota</taxon>
        <taxon>Fungi</taxon>
        <taxon>Dikarya</taxon>
        <taxon>Ascomycota</taxon>
        <taxon>Pezizomycotina</taxon>
        <taxon>Dothideomycetes</taxon>
        <taxon>Pleosporomycetidae</taxon>
        <taxon>Pleosporales</taxon>
        <taxon>Massarineae</taxon>
        <taxon>Didymosphaeriaceae</taxon>
        <taxon>Pseudopithomyces</taxon>
    </lineage>
</organism>
<evidence type="ECO:0008006" key="8">
    <source>
        <dbReference type="Google" id="ProtNLM"/>
    </source>
</evidence>
<feature type="compositionally biased region" description="Pro residues" evidence="2">
    <location>
        <begin position="1519"/>
        <end position="1529"/>
    </location>
</feature>
<dbReference type="CDD" id="cd13971">
    <property type="entry name" value="ADCK2-like"/>
    <property type="match status" value="1"/>
</dbReference>
<dbReference type="Proteomes" id="UP001280581">
    <property type="component" value="Unassembled WGS sequence"/>
</dbReference>
<dbReference type="InterPro" id="IPR044095">
    <property type="entry name" value="ADCK2_dom"/>
</dbReference>
<dbReference type="PANTHER" id="PTHR45890">
    <property type="entry name" value="AARF DOMAIN CONTAINING KINASE 2 (PREDICTED)"/>
    <property type="match status" value="1"/>
</dbReference>
<dbReference type="Pfam" id="PF03109">
    <property type="entry name" value="ABC1"/>
    <property type="match status" value="2"/>
</dbReference>
<dbReference type="InterPro" id="IPR036188">
    <property type="entry name" value="FAD/NAD-bd_sf"/>
</dbReference>
<dbReference type="SUPFAM" id="SSF56112">
    <property type="entry name" value="Protein kinase-like (PK-like)"/>
    <property type="match status" value="1"/>
</dbReference>
<dbReference type="EMBL" id="WVTA01000011">
    <property type="protein sequence ID" value="KAK3203049.1"/>
    <property type="molecule type" value="Genomic_DNA"/>
</dbReference>
<dbReference type="Pfam" id="PF07992">
    <property type="entry name" value="Pyr_redox_2"/>
    <property type="match status" value="1"/>
</dbReference>
<evidence type="ECO:0000256" key="3">
    <source>
        <dbReference type="SAM" id="Phobius"/>
    </source>
</evidence>
<evidence type="ECO:0000313" key="6">
    <source>
        <dbReference type="EMBL" id="KAK3203049.1"/>
    </source>
</evidence>
<keyword evidence="3" id="KW-0472">Membrane</keyword>
<feature type="domain" description="FAD/NAD(P)-binding" evidence="5">
    <location>
        <begin position="57"/>
        <end position="188"/>
    </location>
</feature>
<dbReference type="Pfam" id="PF24681">
    <property type="entry name" value="Kelch_KLHDC2_KLHL20_DRC7"/>
    <property type="match status" value="1"/>
</dbReference>
<dbReference type="GO" id="GO:0016491">
    <property type="term" value="F:oxidoreductase activity"/>
    <property type="evidence" value="ECO:0007669"/>
    <property type="project" value="InterPro"/>
</dbReference>
<dbReference type="Gene3D" id="3.50.50.60">
    <property type="entry name" value="FAD/NAD(P)-binding domain"/>
    <property type="match status" value="2"/>
</dbReference>
<feature type="region of interest" description="Disordered" evidence="2">
    <location>
        <begin position="1504"/>
        <end position="1529"/>
    </location>
</feature>
<keyword evidence="3" id="KW-0812">Transmembrane</keyword>